<evidence type="ECO:0000256" key="1">
    <source>
        <dbReference type="ARBA" id="ARBA00006739"/>
    </source>
</evidence>
<feature type="transmembrane region" description="Helical" evidence="4">
    <location>
        <begin position="334"/>
        <end position="354"/>
    </location>
</feature>
<accession>A0A150X4B3</accession>
<evidence type="ECO:0000313" key="7">
    <source>
        <dbReference type="Proteomes" id="UP000075606"/>
    </source>
</evidence>
<evidence type="ECO:0000259" key="5">
    <source>
        <dbReference type="Pfam" id="PF00535"/>
    </source>
</evidence>
<protein>
    <recommendedName>
        <fullName evidence="5">Glycosyltransferase 2-like domain-containing protein</fullName>
    </recommendedName>
</protein>
<comment type="similarity">
    <text evidence="1">Belongs to the glycosyltransferase 2 family.</text>
</comment>
<dbReference type="EMBL" id="LRPC01000028">
    <property type="protein sequence ID" value="KYG73442.1"/>
    <property type="molecule type" value="Genomic_DNA"/>
</dbReference>
<keyword evidence="4" id="KW-0472">Membrane</keyword>
<keyword evidence="3" id="KW-0808">Transferase</keyword>
<reference evidence="6 7" key="1">
    <citation type="submission" date="2016-01" db="EMBL/GenBank/DDBJ databases">
        <title>Genome sequencing of Roseivirga spongicola UST030701-084.</title>
        <authorList>
            <person name="Selvaratnam C."/>
            <person name="Thevarajoo S."/>
            <person name="Goh K.M."/>
            <person name="Ee R."/>
            <person name="Chan K.-G."/>
            <person name="Chong C.S."/>
        </authorList>
    </citation>
    <scope>NUCLEOTIDE SEQUENCE [LARGE SCALE GENOMIC DNA]</scope>
    <source>
        <strain evidence="6 7">UST030701-084</strain>
    </source>
</reference>
<evidence type="ECO:0000256" key="2">
    <source>
        <dbReference type="ARBA" id="ARBA00022676"/>
    </source>
</evidence>
<feature type="transmembrane region" description="Helical" evidence="4">
    <location>
        <begin position="306"/>
        <end position="322"/>
    </location>
</feature>
<sequence>MQPFLLIFSLVITLQLVFVLSLALSILKHSSKADIRFKSVSVIVAARNEHKNLPHLLNALTTQNHPNFEVIIANDRSTYESQQLLTNWSSKYSFIKVIDIKTLPQGWTGKKFALNEAISKASNEVLLFTDADCVPDSENWISSMTSYVNNESEIIIGYSPYRQTKGWLNRFIQFETLFVGLQYLGFAKLKRPYMAVGRNLAILKEAYDLDFLKSIGGLEGGDDDLMLSHLAQKRKQIDIEISPESLVFSSPKTDTNSYLRQKIRHLSAGKHYHQKDQTLLGIFTLSWLVGWGMFISVIFLGINIKFALLVFGIRSLVVYLILNQLGRKLKTDINFWALPFLDFCYCFYYPWVAIKALATKQVEWK</sequence>
<gene>
    <name evidence="6" type="ORF">AWW68_12155</name>
</gene>
<organism evidence="6 7">
    <name type="scientific">Roseivirga spongicola</name>
    <dbReference type="NCBI Taxonomy" id="333140"/>
    <lineage>
        <taxon>Bacteria</taxon>
        <taxon>Pseudomonadati</taxon>
        <taxon>Bacteroidota</taxon>
        <taxon>Cytophagia</taxon>
        <taxon>Cytophagales</taxon>
        <taxon>Roseivirgaceae</taxon>
        <taxon>Roseivirga</taxon>
    </lineage>
</organism>
<proteinExistence type="inferred from homology"/>
<name>A0A150X4B3_9BACT</name>
<keyword evidence="2" id="KW-0328">Glycosyltransferase</keyword>
<feature type="domain" description="Glycosyltransferase 2-like" evidence="5">
    <location>
        <begin position="41"/>
        <end position="174"/>
    </location>
</feature>
<dbReference type="PANTHER" id="PTHR43630:SF1">
    <property type="entry name" value="POLY-BETA-1,6-N-ACETYL-D-GLUCOSAMINE SYNTHASE"/>
    <property type="match status" value="1"/>
</dbReference>
<evidence type="ECO:0000256" key="4">
    <source>
        <dbReference type="SAM" id="Phobius"/>
    </source>
</evidence>
<dbReference type="SUPFAM" id="SSF53448">
    <property type="entry name" value="Nucleotide-diphospho-sugar transferases"/>
    <property type="match status" value="1"/>
</dbReference>
<comment type="caution">
    <text evidence="6">The sequence shown here is derived from an EMBL/GenBank/DDBJ whole genome shotgun (WGS) entry which is preliminary data.</text>
</comment>
<dbReference type="AlphaFoldDB" id="A0A150X4B3"/>
<dbReference type="Gene3D" id="3.90.550.10">
    <property type="entry name" value="Spore Coat Polysaccharide Biosynthesis Protein SpsA, Chain A"/>
    <property type="match status" value="1"/>
</dbReference>
<dbReference type="RefSeq" id="WP_068221768.1">
    <property type="nucleotide sequence ID" value="NZ_CP139724.1"/>
</dbReference>
<dbReference type="InterPro" id="IPR001173">
    <property type="entry name" value="Glyco_trans_2-like"/>
</dbReference>
<keyword evidence="7" id="KW-1185">Reference proteome</keyword>
<keyword evidence="4" id="KW-1133">Transmembrane helix</keyword>
<dbReference type="Proteomes" id="UP000075606">
    <property type="component" value="Unassembled WGS sequence"/>
</dbReference>
<dbReference type="InterPro" id="IPR029044">
    <property type="entry name" value="Nucleotide-diphossugar_trans"/>
</dbReference>
<feature type="transmembrane region" description="Helical" evidence="4">
    <location>
        <begin position="6"/>
        <end position="27"/>
    </location>
</feature>
<evidence type="ECO:0000313" key="6">
    <source>
        <dbReference type="EMBL" id="KYG73442.1"/>
    </source>
</evidence>
<dbReference type="Pfam" id="PF00535">
    <property type="entry name" value="Glycos_transf_2"/>
    <property type="match status" value="1"/>
</dbReference>
<dbReference type="GO" id="GO:0016757">
    <property type="term" value="F:glycosyltransferase activity"/>
    <property type="evidence" value="ECO:0007669"/>
    <property type="project" value="UniProtKB-KW"/>
</dbReference>
<keyword evidence="4" id="KW-0812">Transmembrane</keyword>
<evidence type="ECO:0000256" key="3">
    <source>
        <dbReference type="ARBA" id="ARBA00022679"/>
    </source>
</evidence>
<dbReference type="PANTHER" id="PTHR43630">
    <property type="entry name" value="POLY-BETA-1,6-N-ACETYL-D-GLUCOSAMINE SYNTHASE"/>
    <property type="match status" value="1"/>
</dbReference>
<feature type="transmembrane region" description="Helical" evidence="4">
    <location>
        <begin position="279"/>
        <end position="300"/>
    </location>
</feature>
<dbReference type="STRING" id="333140.AWW68_12155"/>